<dbReference type="PANTHER" id="PTHR33121:SF23">
    <property type="entry name" value="CYCLIC DI-GMP PHOSPHODIESTERASE PDEB"/>
    <property type="match status" value="1"/>
</dbReference>
<feature type="compositionally biased region" description="Gly residues" evidence="1">
    <location>
        <begin position="1"/>
        <end position="12"/>
    </location>
</feature>
<feature type="domain" description="EAL" evidence="2">
    <location>
        <begin position="41"/>
        <end position="283"/>
    </location>
</feature>
<dbReference type="InterPro" id="IPR050706">
    <property type="entry name" value="Cyclic-di-GMP_PDE-like"/>
</dbReference>
<evidence type="ECO:0000313" key="7">
    <source>
        <dbReference type="Proteomes" id="UP000070119"/>
    </source>
</evidence>
<reference evidence="4 7" key="2">
    <citation type="submission" date="2015-11" db="EMBL/GenBank/DDBJ databases">
        <authorList>
            <person name="Sahl J."/>
            <person name="Wagner D."/>
            <person name="Keim P."/>
        </authorList>
    </citation>
    <scope>NUCLEOTIDE SEQUENCE [LARGE SCALE GENOMIC DNA]</scope>
    <source>
        <strain evidence="4 7">MSMB1157</strain>
    </source>
</reference>
<gene>
    <name evidence="4" type="ORF">WK57_17930</name>
    <name evidence="5" type="ORF">WK57_19205</name>
    <name evidence="3" type="ORF">WL29_00715</name>
</gene>
<reference evidence="3 6" key="1">
    <citation type="submission" date="2015-11" db="EMBL/GenBank/DDBJ databases">
        <title>Expanding the genomic diversity of Burkholderia species for the development of highly accurate diagnostics.</title>
        <authorList>
            <person name="Sahl J."/>
            <person name="Keim P."/>
            <person name="Wagner D."/>
        </authorList>
    </citation>
    <scope>NUCLEOTIDE SEQUENCE [LARGE SCALE GENOMIC DNA]</scope>
    <source>
        <strain evidence="3 6">MSMB2087WGS</strain>
    </source>
</reference>
<name>A0A106QF04_9BURK</name>
<feature type="region of interest" description="Disordered" evidence="1">
    <location>
        <begin position="1"/>
        <end position="39"/>
    </location>
</feature>
<dbReference type="CDD" id="cd01948">
    <property type="entry name" value="EAL"/>
    <property type="match status" value="1"/>
</dbReference>
<dbReference type="AlphaFoldDB" id="A0A106QF04"/>
<dbReference type="PROSITE" id="PS50883">
    <property type="entry name" value="EAL"/>
    <property type="match status" value="1"/>
</dbReference>
<evidence type="ECO:0000313" key="6">
    <source>
        <dbReference type="Proteomes" id="UP000060630"/>
    </source>
</evidence>
<comment type="caution">
    <text evidence="3">The sequence shown here is derived from an EMBL/GenBank/DDBJ whole genome shotgun (WGS) entry which is preliminary data.</text>
</comment>
<dbReference type="Gene3D" id="3.20.20.450">
    <property type="entry name" value="EAL domain"/>
    <property type="match status" value="1"/>
</dbReference>
<sequence length="283" mass="30137">MAMGCGEVGGTAGSARQGSGAPPRIAARGMRSAGAGPSGSAAIARVRRRRAGRDGSIELVAQPIIRVERPDEILYRECRACLRLPDGRLLLPDRFLAHANQLGLRPSVDALVLGRAMATLSRGQYGCLGINLSPHSVANRAWWEPVLGELARCPELARRLVFEIQEAAVLVPGSGREFWNALRQAGCRVAIDGFGVSYGVQTAMEIDAPDIIKLDRSLLAGLTARRVRRLTGLVALAREMAPCVIVDGVASNRALQVVQAAGAQWAQGSLLGSERLIARRPGR</sequence>
<dbReference type="EMBL" id="LPHD01000023">
    <property type="protein sequence ID" value="KWA85271.1"/>
    <property type="molecule type" value="Genomic_DNA"/>
</dbReference>
<evidence type="ECO:0000313" key="5">
    <source>
        <dbReference type="EMBL" id="KWZ58564.1"/>
    </source>
</evidence>
<proteinExistence type="predicted"/>
<dbReference type="Pfam" id="PF00563">
    <property type="entry name" value="EAL"/>
    <property type="match status" value="1"/>
</dbReference>
<evidence type="ECO:0000313" key="3">
    <source>
        <dbReference type="EMBL" id="KWA85271.1"/>
    </source>
</evidence>
<dbReference type="Proteomes" id="UP000060630">
    <property type="component" value="Unassembled WGS sequence"/>
</dbReference>
<dbReference type="SUPFAM" id="SSF141868">
    <property type="entry name" value="EAL domain-like"/>
    <property type="match status" value="1"/>
</dbReference>
<dbReference type="EMBL" id="LNJU01000003">
    <property type="protein sequence ID" value="KWZ58564.1"/>
    <property type="molecule type" value="Genomic_DNA"/>
</dbReference>
<dbReference type="PANTHER" id="PTHR33121">
    <property type="entry name" value="CYCLIC DI-GMP PHOSPHODIESTERASE PDEF"/>
    <property type="match status" value="1"/>
</dbReference>
<dbReference type="Proteomes" id="UP000070119">
    <property type="component" value="Unassembled WGS sequence"/>
</dbReference>
<evidence type="ECO:0000256" key="1">
    <source>
        <dbReference type="SAM" id="MobiDB-lite"/>
    </source>
</evidence>
<organism evidence="3 6">
    <name type="scientific">Burkholderia ubonensis</name>
    <dbReference type="NCBI Taxonomy" id="101571"/>
    <lineage>
        <taxon>Bacteria</taxon>
        <taxon>Pseudomonadati</taxon>
        <taxon>Pseudomonadota</taxon>
        <taxon>Betaproteobacteria</taxon>
        <taxon>Burkholderiales</taxon>
        <taxon>Burkholderiaceae</taxon>
        <taxon>Burkholderia</taxon>
        <taxon>Burkholderia cepacia complex</taxon>
    </lineage>
</organism>
<dbReference type="GO" id="GO:0071111">
    <property type="term" value="F:cyclic-guanylate-specific phosphodiesterase activity"/>
    <property type="evidence" value="ECO:0007669"/>
    <property type="project" value="InterPro"/>
</dbReference>
<evidence type="ECO:0000259" key="2">
    <source>
        <dbReference type="PROSITE" id="PS50883"/>
    </source>
</evidence>
<accession>A0A106QF04</accession>
<protein>
    <recommendedName>
        <fullName evidence="2">EAL domain-containing protein</fullName>
    </recommendedName>
</protein>
<dbReference type="EMBL" id="LNJU01000003">
    <property type="protein sequence ID" value="KWZ58378.1"/>
    <property type="molecule type" value="Genomic_DNA"/>
</dbReference>
<dbReference type="InterPro" id="IPR001633">
    <property type="entry name" value="EAL_dom"/>
</dbReference>
<feature type="compositionally biased region" description="Low complexity" evidence="1">
    <location>
        <begin position="24"/>
        <end position="39"/>
    </location>
</feature>
<evidence type="ECO:0000313" key="4">
    <source>
        <dbReference type="EMBL" id="KWZ58378.1"/>
    </source>
</evidence>
<dbReference type="SMART" id="SM00052">
    <property type="entry name" value="EAL"/>
    <property type="match status" value="1"/>
</dbReference>
<dbReference type="InterPro" id="IPR035919">
    <property type="entry name" value="EAL_sf"/>
</dbReference>